<dbReference type="STRING" id="1742973.COMA2_120121"/>
<protein>
    <recommendedName>
        <fullName evidence="1">PilZ domain-containing protein</fullName>
    </recommendedName>
</protein>
<dbReference type="Pfam" id="PF07238">
    <property type="entry name" value="PilZ"/>
    <property type="match status" value="1"/>
</dbReference>
<dbReference type="GO" id="GO:0035438">
    <property type="term" value="F:cyclic-di-GMP binding"/>
    <property type="evidence" value="ECO:0007669"/>
    <property type="project" value="InterPro"/>
</dbReference>
<evidence type="ECO:0000259" key="1">
    <source>
        <dbReference type="Pfam" id="PF07238"/>
    </source>
</evidence>
<reference evidence="3" key="1">
    <citation type="submission" date="2015-10" db="EMBL/GenBank/DDBJ databases">
        <authorList>
            <person name="Luecker S."/>
            <person name="Luecker S."/>
        </authorList>
    </citation>
    <scope>NUCLEOTIDE SEQUENCE [LARGE SCALE GENOMIC DNA]</scope>
</reference>
<dbReference type="AlphaFoldDB" id="A0A0S4LBJ6"/>
<feature type="domain" description="PilZ" evidence="1">
    <location>
        <begin position="23"/>
        <end position="116"/>
    </location>
</feature>
<keyword evidence="3" id="KW-1185">Reference proteome</keyword>
<organism evidence="2 3">
    <name type="scientific">Candidatus Nitrospira nitrificans</name>
    <dbReference type="NCBI Taxonomy" id="1742973"/>
    <lineage>
        <taxon>Bacteria</taxon>
        <taxon>Pseudomonadati</taxon>
        <taxon>Nitrospirota</taxon>
        <taxon>Nitrospiria</taxon>
        <taxon>Nitrospirales</taxon>
        <taxon>Nitrospiraceae</taxon>
        <taxon>Nitrospira</taxon>
    </lineage>
</organism>
<dbReference type="InterPro" id="IPR009875">
    <property type="entry name" value="PilZ_domain"/>
</dbReference>
<sequence length="127" mass="14326">MFPRYQSGDGNKIMAYTNKFVIRTYHRIPVRCVVYYLGGDFLGKGTAINLCRNGFRVLGDHQVVPGMELVVRLTLPDKDEPVEIQRVVVRWVRGLLFGGKVVTMSPEGEERVGTFLSARLRAYCAST</sequence>
<dbReference type="SUPFAM" id="SSF141371">
    <property type="entry name" value="PilZ domain-like"/>
    <property type="match status" value="1"/>
</dbReference>
<gene>
    <name evidence="2" type="ORF">COMA2_120121</name>
</gene>
<proteinExistence type="predicted"/>
<dbReference type="EMBL" id="CZPZ01000004">
    <property type="protein sequence ID" value="CUS33204.1"/>
    <property type="molecule type" value="Genomic_DNA"/>
</dbReference>
<accession>A0A0S4LBJ6</accession>
<dbReference type="Proteomes" id="UP000198736">
    <property type="component" value="Unassembled WGS sequence"/>
</dbReference>
<evidence type="ECO:0000313" key="3">
    <source>
        <dbReference type="Proteomes" id="UP000198736"/>
    </source>
</evidence>
<evidence type="ECO:0000313" key="2">
    <source>
        <dbReference type="EMBL" id="CUS33204.1"/>
    </source>
</evidence>
<name>A0A0S4LBJ6_9BACT</name>